<reference evidence="1" key="1">
    <citation type="submission" date="2018-07" db="EMBL/GenBank/DDBJ databases">
        <authorList>
            <person name="Ashton P.M."/>
            <person name="Dallman T."/>
            <person name="Nair S."/>
            <person name="De Pinna E."/>
            <person name="Peters T."/>
            <person name="Grant K."/>
        </authorList>
    </citation>
    <scope>NUCLEOTIDE SEQUENCE</scope>
    <source>
        <strain evidence="1">368335</strain>
    </source>
</reference>
<dbReference type="AlphaFoldDB" id="A0A635R8L1"/>
<accession>A0A635R8L1</accession>
<name>A0A635R8L1_SALET</name>
<sequence>MFTGLITRFKKRLQQKRLQALRESLRQEFHKNIHNPYVRTFSGLRLLTLPINVDTEPYHPSLRGNLELRIANLDILYQRLAFYINEYQRTINGTSIEWLSLPESLSKQKDSSENRWLDTYFGTSNPAVAYYKLTQLLELIEPYEDIFLKPKTDEDRALVNHCAHLFREMEVLIEHYLLNRPV</sequence>
<evidence type="ECO:0000313" key="1">
    <source>
        <dbReference type="EMBL" id="EDH8303089.1"/>
    </source>
</evidence>
<gene>
    <name evidence="1" type="ORF">CB695_16595</name>
</gene>
<dbReference type="EMBL" id="AAMIYH010000015">
    <property type="protein sequence ID" value="EDH8303089.1"/>
    <property type="molecule type" value="Genomic_DNA"/>
</dbReference>
<protein>
    <submittedName>
        <fullName evidence="1">Uncharacterized protein</fullName>
    </submittedName>
</protein>
<organism evidence="1">
    <name type="scientific">Salmonella enterica subsp. enterica serovar Chester</name>
    <dbReference type="NCBI Taxonomy" id="149386"/>
    <lineage>
        <taxon>Bacteria</taxon>
        <taxon>Pseudomonadati</taxon>
        <taxon>Pseudomonadota</taxon>
        <taxon>Gammaproteobacteria</taxon>
        <taxon>Enterobacterales</taxon>
        <taxon>Enterobacteriaceae</taxon>
        <taxon>Salmonella</taxon>
    </lineage>
</organism>
<proteinExistence type="predicted"/>
<comment type="caution">
    <text evidence="1">The sequence shown here is derived from an EMBL/GenBank/DDBJ whole genome shotgun (WGS) entry which is preliminary data.</text>
</comment>